<comment type="similarity">
    <text evidence="7">Belongs to the binding-protein-dependent transport system permease family.</text>
</comment>
<feature type="transmembrane region" description="Helical" evidence="7">
    <location>
        <begin position="109"/>
        <end position="133"/>
    </location>
</feature>
<evidence type="ECO:0000259" key="8">
    <source>
        <dbReference type="PROSITE" id="PS50928"/>
    </source>
</evidence>
<feature type="domain" description="ABC transmembrane type-1" evidence="8">
    <location>
        <begin position="74"/>
        <end position="263"/>
    </location>
</feature>
<evidence type="ECO:0000256" key="1">
    <source>
        <dbReference type="ARBA" id="ARBA00004651"/>
    </source>
</evidence>
<keyword evidence="4 7" id="KW-0812">Transmembrane</keyword>
<dbReference type="PANTHER" id="PTHR43744:SF3">
    <property type="entry name" value="LACTOSE TRANSPORT SYSTEM PERMEASE PROTEIN LACG"/>
    <property type="match status" value="1"/>
</dbReference>
<comment type="caution">
    <text evidence="9">The sequence shown here is derived from an EMBL/GenBank/DDBJ whole genome shotgun (WGS) entry which is preliminary data.</text>
</comment>
<evidence type="ECO:0000313" key="10">
    <source>
        <dbReference type="Proteomes" id="UP000295176"/>
    </source>
</evidence>
<accession>A0A4R6SEN7</accession>
<dbReference type="InterPro" id="IPR000515">
    <property type="entry name" value="MetI-like"/>
</dbReference>
<reference evidence="9 10" key="1">
    <citation type="submission" date="2019-03" db="EMBL/GenBank/DDBJ databases">
        <title>Subsurface microbial communities from deep shales in Ohio and West Virginia, USA.</title>
        <authorList>
            <person name="Wrighton K."/>
        </authorList>
    </citation>
    <scope>NUCLEOTIDE SEQUENCE [LARGE SCALE GENOMIC DNA]</scope>
    <source>
        <strain evidence="9 10">MSL 7</strain>
    </source>
</reference>
<dbReference type="PROSITE" id="PS50928">
    <property type="entry name" value="ABC_TM1"/>
    <property type="match status" value="1"/>
</dbReference>
<evidence type="ECO:0000256" key="4">
    <source>
        <dbReference type="ARBA" id="ARBA00022692"/>
    </source>
</evidence>
<feature type="transmembrane region" description="Helical" evidence="7">
    <location>
        <begin position="12"/>
        <end position="33"/>
    </location>
</feature>
<dbReference type="Proteomes" id="UP000295176">
    <property type="component" value="Unassembled WGS sequence"/>
</dbReference>
<evidence type="ECO:0000256" key="5">
    <source>
        <dbReference type="ARBA" id="ARBA00022989"/>
    </source>
</evidence>
<dbReference type="AlphaFoldDB" id="A0A4R6SEN7"/>
<feature type="transmembrane region" description="Helical" evidence="7">
    <location>
        <begin position="242"/>
        <end position="263"/>
    </location>
</feature>
<keyword evidence="2 7" id="KW-0813">Transport</keyword>
<dbReference type="Pfam" id="PF00528">
    <property type="entry name" value="BPD_transp_1"/>
    <property type="match status" value="1"/>
</dbReference>
<dbReference type="InterPro" id="IPR035906">
    <property type="entry name" value="MetI-like_sf"/>
</dbReference>
<dbReference type="Gene3D" id="1.10.3720.10">
    <property type="entry name" value="MetI-like"/>
    <property type="match status" value="1"/>
</dbReference>
<evidence type="ECO:0000256" key="3">
    <source>
        <dbReference type="ARBA" id="ARBA00022475"/>
    </source>
</evidence>
<sequence>MSKSLKEIIKTILIYLLLITIALIMIGPFLWLLSTALKSGGENIFQYPPSLIPESPTLVNFLKVREAIAIERFFLNSTFVALVTIAINVFVSALAAYPLARMDFTFKNIIFYGILGTMMVPFQILMISIYIFSVRTGMTDSYQGLILPVAVNAFGIFLLRQAFLTIPVDIEEAAVIDGCNSFQIWWKVLLPLVKPSIATLSIFTFMMSWSRFMWPLIVISNPDYYTLPVGISYLSGLFSSNWRLIASGSLISIIPIIVIFLFLQRYFIKGAMAGAVKG</sequence>
<name>A0A4R6SEN7_9FIRM</name>
<evidence type="ECO:0000256" key="6">
    <source>
        <dbReference type="ARBA" id="ARBA00023136"/>
    </source>
</evidence>
<organism evidence="9 10">
    <name type="scientific">Halanaerobium saccharolyticum</name>
    <dbReference type="NCBI Taxonomy" id="43595"/>
    <lineage>
        <taxon>Bacteria</taxon>
        <taxon>Bacillati</taxon>
        <taxon>Bacillota</taxon>
        <taxon>Clostridia</taxon>
        <taxon>Halanaerobiales</taxon>
        <taxon>Halanaerobiaceae</taxon>
        <taxon>Halanaerobium</taxon>
    </lineage>
</organism>
<protein>
    <submittedName>
        <fullName evidence="9">Carbohydrate ABC transporter membrane protein 2 (CUT1 family)</fullName>
    </submittedName>
</protein>
<comment type="subcellular location">
    <subcellularLocation>
        <location evidence="1 7">Cell membrane</location>
        <topology evidence="1 7">Multi-pass membrane protein</topology>
    </subcellularLocation>
</comment>
<dbReference type="RefSeq" id="WP_133529865.1">
    <property type="nucleotide sequence ID" value="NZ_JBQPXQ010000014.1"/>
</dbReference>
<evidence type="ECO:0000256" key="7">
    <source>
        <dbReference type="RuleBase" id="RU363032"/>
    </source>
</evidence>
<keyword evidence="3" id="KW-1003">Cell membrane</keyword>
<proteinExistence type="inferred from homology"/>
<keyword evidence="5 7" id="KW-1133">Transmembrane helix</keyword>
<gene>
    <name evidence="9" type="ORF">C7957_1056</name>
</gene>
<evidence type="ECO:0000313" key="9">
    <source>
        <dbReference type="EMBL" id="TDP98207.1"/>
    </source>
</evidence>
<dbReference type="GO" id="GO:0055085">
    <property type="term" value="P:transmembrane transport"/>
    <property type="evidence" value="ECO:0007669"/>
    <property type="project" value="InterPro"/>
</dbReference>
<dbReference type="SUPFAM" id="SSF161098">
    <property type="entry name" value="MetI-like"/>
    <property type="match status" value="1"/>
</dbReference>
<evidence type="ECO:0000256" key="2">
    <source>
        <dbReference type="ARBA" id="ARBA00022448"/>
    </source>
</evidence>
<dbReference type="GO" id="GO:0005886">
    <property type="term" value="C:plasma membrane"/>
    <property type="evidence" value="ECO:0007669"/>
    <property type="project" value="UniProtKB-SubCell"/>
</dbReference>
<dbReference type="PANTHER" id="PTHR43744">
    <property type="entry name" value="ABC TRANSPORTER PERMEASE PROTEIN MG189-RELATED-RELATED"/>
    <property type="match status" value="1"/>
</dbReference>
<feature type="transmembrane region" description="Helical" evidence="7">
    <location>
        <begin position="184"/>
        <end position="206"/>
    </location>
</feature>
<feature type="transmembrane region" description="Helical" evidence="7">
    <location>
        <begin position="145"/>
        <end position="163"/>
    </location>
</feature>
<feature type="transmembrane region" description="Helical" evidence="7">
    <location>
        <begin position="73"/>
        <end position="97"/>
    </location>
</feature>
<dbReference type="EMBL" id="SNXX01000005">
    <property type="protein sequence ID" value="TDP98207.1"/>
    <property type="molecule type" value="Genomic_DNA"/>
</dbReference>
<keyword evidence="6 7" id="KW-0472">Membrane</keyword>
<dbReference type="CDD" id="cd06261">
    <property type="entry name" value="TM_PBP2"/>
    <property type="match status" value="1"/>
</dbReference>